<dbReference type="AlphaFoldDB" id="A0A4V0WPF1"/>
<dbReference type="InterPro" id="IPR011066">
    <property type="entry name" value="MscS_channel_C_sf"/>
</dbReference>
<evidence type="ECO:0000313" key="10">
    <source>
        <dbReference type="EMBL" id="GCF93639.1"/>
    </source>
</evidence>
<dbReference type="Gene3D" id="2.30.30.60">
    <property type="match status" value="1"/>
</dbReference>
<evidence type="ECO:0000256" key="6">
    <source>
        <dbReference type="ARBA" id="ARBA00023136"/>
    </source>
</evidence>
<dbReference type="GO" id="GO:0008381">
    <property type="term" value="F:mechanosensitive monoatomic ion channel activity"/>
    <property type="evidence" value="ECO:0007669"/>
    <property type="project" value="InterPro"/>
</dbReference>
<evidence type="ECO:0000256" key="5">
    <source>
        <dbReference type="ARBA" id="ARBA00022989"/>
    </source>
</evidence>
<dbReference type="InterPro" id="IPR010920">
    <property type="entry name" value="LSM_dom_sf"/>
</dbReference>
<keyword evidence="6 7" id="KW-0472">Membrane</keyword>
<dbReference type="InterPro" id="IPR011014">
    <property type="entry name" value="MscS_channel_TM-2"/>
</dbReference>
<keyword evidence="4 7" id="KW-0812">Transmembrane</keyword>
<dbReference type="Gene3D" id="1.10.287.1260">
    <property type="match status" value="1"/>
</dbReference>
<keyword evidence="3" id="KW-1003">Cell membrane</keyword>
<dbReference type="SUPFAM" id="SSF82689">
    <property type="entry name" value="Mechanosensitive channel protein MscS (YggB), C-terminal domain"/>
    <property type="match status" value="1"/>
</dbReference>
<organism evidence="10 11">
    <name type="scientific">Enterococcus florum</name>
    <dbReference type="NCBI Taxonomy" id="2480627"/>
    <lineage>
        <taxon>Bacteria</taxon>
        <taxon>Bacillati</taxon>
        <taxon>Bacillota</taxon>
        <taxon>Bacilli</taxon>
        <taxon>Lactobacillales</taxon>
        <taxon>Enterococcaceae</taxon>
        <taxon>Enterococcus</taxon>
    </lineage>
</organism>
<dbReference type="Pfam" id="PF00924">
    <property type="entry name" value="MS_channel_2nd"/>
    <property type="match status" value="1"/>
</dbReference>
<dbReference type="SUPFAM" id="SSF82861">
    <property type="entry name" value="Mechanosensitive channel protein MscS (YggB), transmembrane region"/>
    <property type="match status" value="1"/>
</dbReference>
<dbReference type="InterPro" id="IPR006685">
    <property type="entry name" value="MscS_channel_2nd"/>
</dbReference>
<evidence type="ECO:0000256" key="4">
    <source>
        <dbReference type="ARBA" id="ARBA00022692"/>
    </source>
</evidence>
<feature type="domain" description="Mechanosensitive ion channel transmembrane helices 2/3" evidence="9">
    <location>
        <begin position="95"/>
        <end position="136"/>
    </location>
</feature>
<feature type="transmembrane region" description="Helical" evidence="7">
    <location>
        <begin position="113"/>
        <end position="133"/>
    </location>
</feature>
<dbReference type="InterPro" id="IPR023408">
    <property type="entry name" value="MscS_beta-dom_sf"/>
</dbReference>
<proteinExistence type="inferred from homology"/>
<feature type="transmembrane region" description="Helical" evidence="7">
    <location>
        <begin position="89"/>
        <end position="107"/>
    </location>
</feature>
<feature type="domain" description="Mechanosensitive ion channel MscS" evidence="8">
    <location>
        <begin position="140"/>
        <end position="204"/>
    </location>
</feature>
<comment type="caution">
    <text evidence="10">The sequence shown here is derived from an EMBL/GenBank/DDBJ whole genome shotgun (WGS) entry which is preliminary data.</text>
</comment>
<dbReference type="Proteomes" id="UP000290567">
    <property type="component" value="Unassembled WGS sequence"/>
</dbReference>
<dbReference type="EMBL" id="BJCC01000012">
    <property type="protein sequence ID" value="GCF93639.1"/>
    <property type="molecule type" value="Genomic_DNA"/>
</dbReference>
<dbReference type="SUPFAM" id="SSF50182">
    <property type="entry name" value="Sm-like ribonucleoproteins"/>
    <property type="match status" value="1"/>
</dbReference>
<dbReference type="Gene3D" id="3.30.70.100">
    <property type="match status" value="1"/>
</dbReference>
<evidence type="ECO:0000256" key="7">
    <source>
        <dbReference type="SAM" id="Phobius"/>
    </source>
</evidence>
<dbReference type="Pfam" id="PF21088">
    <property type="entry name" value="MS_channel_1st"/>
    <property type="match status" value="1"/>
</dbReference>
<feature type="transmembrane region" description="Helical" evidence="7">
    <location>
        <begin position="48"/>
        <end position="68"/>
    </location>
</feature>
<sequence>MLLLTAQTTDSSGLNVVDQATQQLSAWQRYWDSINWDEIISLLIQKGITLLVVLIIFAVIKKVGSFLINQSFERQKRKIAGPTTRIETIHTLSTNIFSYTLFFFFMYSVLDTLGIPVGSLLAGAGIAGIAIGLGAQGFMNDIITGFFIILEQQIDVGDYIKLVNLQIEGTVTSVGIRMIQMKAADGTVHFVPNRNITTISNQSRAHMQVIIDVRIVPEEGYEKIIDLIQLVNDSLAQKFEDDIFEGPTLFGMVDLGNSNYGVRTIMYVSNGKQFKVKEEFLAAYVSKLSSSGFTIPNDPITLN</sequence>
<dbReference type="RefSeq" id="WP_146622095.1">
    <property type="nucleotide sequence ID" value="NZ_BJCC01000012.1"/>
</dbReference>
<dbReference type="GO" id="GO:0005886">
    <property type="term" value="C:plasma membrane"/>
    <property type="evidence" value="ECO:0007669"/>
    <property type="project" value="UniProtKB-SubCell"/>
</dbReference>
<reference evidence="11" key="1">
    <citation type="submission" date="2019-02" db="EMBL/GenBank/DDBJ databases">
        <title>Draft genome sequence of Enterococcus sp. Gos25-1.</title>
        <authorList>
            <person name="Tanaka N."/>
            <person name="Shiwa Y."/>
            <person name="Fujita N."/>
        </authorList>
    </citation>
    <scope>NUCLEOTIDE SEQUENCE [LARGE SCALE GENOMIC DNA]</scope>
    <source>
        <strain evidence="11">Gos25-1</strain>
    </source>
</reference>
<keyword evidence="5 7" id="KW-1133">Transmembrane helix</keyword>
<evidence type="ECO:0000259" key="9">
    <source>
        <dbReference type="Pfam" id="PF21088"/>
    </source>
</evidence>
<evidence type="ECO:0000256" key="3">
    <source>
        <dbReference type="ARBA" id="ARBA00022475"/>
    </source>
</evidence>
<dbReference type="PANTHER" id="PTHR30460">
    <property type="entry name" value="MODERATE CONDUCTANCE MECHANOSENSITIVE CHANNEL YBIO"/>
    <property type="match status" value="1"/>
</dbReference>
<evidence type="ECO:0000256" key="2">
    <source>
        <dbReference type="ARBA" id="ARBA00008017"/>
    </source>
</evidence>
<comment type="subcellular location">
    <subcellularLocation>
        <location evidence="1">Cell membrane</location>
        <topology evidence="1">Multi-pass membrane protein</topology>
    </subcellularLocation>
</comment>
<evidence type="ECO:0000313" key="11">
    <source>
        <dbReference type="Proteomes" id="UP000290567"/>
    </source>
</evidence>
<gene>
    <name evidence="10" type="ORF">NRIC_15300</name>
</gene>
<dbReference type="InterPro" id="IPR049142">
    <property type="entry name" value="MS_channel_1st"/>
</dbReference>
<dbReference type="OrthoDB" id="9809206at2"/>
<protein>
    <submittedName>
        <fullName evidence="10">Mechanosensitive ion channel protein MscS</fullName>
    </submittedName>
</protein>
<keyword evidence="11" id="KW-1185">Reference proteome</keyword>
<evidence type="ECO:0000256" key="1">
    <source>
        <dbReference type="ARBA" id="ARBA00004651"/>
    </source>
</evidence>
<accession>A0A4V0WPF1</accession>
<evidence type="ECO:0000259" key="8">
    <source>
        <dbReference type="Pfam" id="PF00924"/>
    </source>
</evidence>
<dbReference type="PANTHER" id="PTHR30460:SF0">
    <property type="entry name" value="MODERATE CONDUCTANCE MECHANOSENSITIVE CHANNEL YBIO"/>
    <property type="match status" value="1"/>
</dbReference>
<name>A0A4V0WPF1_9ENTE</name>
<dbReference type="InterPro" id="IPR045276">
    <property type="entry name" value="YbiO_bact"/>
</dbReference>
<comment type="similarity">
    <text evidence="2">Belongs to the MscS (TC 1.A.23) family.</text>
</comment>